<dbReference type="EMBL" id="JAULSU010000003">
    <property type="protein sequence ID" value="KAK0624197.1"/>
    <property type="molecule type" value="Genomic_DNA"/>
</dbReference>
<feature type="compositionally biased region" description="Basic and acidic residues" evidence="1">
    <location>
        <begin position="190"/>
        <end position="209"/>
    </location>
</feature>
<reference evidence="2" key="1">
    <citation type="submission" date="2023-06" db="EMBL/GenBank/DDBJ databases">
        <title>Genome-scale phylogeny and comparative genomics of the fungal order Sordariales.</title>
        <authorList>
            <consortium name="Lawrence Berkeley National Laboratory"/>
            <person name="Hensen N."/>
            <person name="Bonometti L."/>
            <person name="Westerberg I."/>
            <person name="Brannstrom I.O."/>
            <person name="Guillou S."/>
            <person name="Cros-Aarteil S."/>
            <person name="Calhoun S."/>
            <person name="Haridas S."/>
            <person name="Kuo A."/>
            <person name="Mondo S."/>
            <person name="Pangilinan J."/>
            <person name="Riley R."/>
            <person name="Labutti K."/>
            <person name="Andreopoulos B."/>
            <person name="Lipzen A."/>
            <person name="Chen C."/>
            <person name="Yanf M."/>
            <person name="Daum C."/>
            <person name="Ng V."/>
            <person name="Clum A."/>
            <person name="Steindorff A."/>
            <person name="Ohm R."/>
            <person name="Martin F."/>
            <person name="Silar P."/>
            <person name="Natvig D."/>
            <person name="Lalanne C."/>
            <person name="Gautier V."/>
            <person name="Ament-Velasquez S.L."/>
            <person name="Kruys A."/>
            <person name="Hutchinson M.I."/>
            <person name="Powell A.J."/>
            <person name="Barry K."/>
            <person name="Miller A.N."/>
            <person name="Grigoriev I.V."/>
            <person name="Debuchy R."/>
            <person name="Gladieux P."/>
            <person name="Thoren M.H."/>
            <person name="Johannesson H."/>
        </authorList>
    </citation>
    <scope>NUCLEOTIDE SEQUENCE</scope>
    <source>
        <strain evidence="2">CBS 606.72</strain>
    </source>
</reference>
<protein>
    <submittedName>
        <fullName evidence="2">Uncharacterized protein</fullName>
    </submittedName>
</protein>
<dbReference type="Proteomes" id="UP001175000">
    <property type="component" value="Unassembled WGS sequence"/>
</dbReference>
<comment type="caution">
    <text evidence="2">The sequence shown here is derived from an EMBL/GenBank/DDBJ whole genome shotgun (WGS) entry which is preliminary data.</text>
</comment>
<name>A0AA39WYX9_9PEZI</name>
<proteinExistence type="predicted"/>
<evidence type="ECO:0000313" key="3">
    <source>
        <dbReference type="Proteomes" id="UP001175000"/>
    </source>
</evidence>
<accession>A0AA39WYX9</accession>
<feature type="region of interest" description="Disordered" evidence="1">
    <location>
        <begin position="176"/>
        <end position="240"/>
    </location>
</feature>
<keyword evidence="3" id="KW-1185">Reference proteome</keyword>
<sequence length="240" mass="26007">MKRKAPALSNILNPLARSISGAAAAAAAVPPILIAQFNTTLGGCNAVVEQIEDKIQKYRRDKIFSKAGWAMFGQTDTNKLRTSLQYYNTALSLGMHAITVSVGQSVKEDTTAIRADSAAARLNTEEILARVNSLRHAALGRHANISQGRIEQWIEDMAELSSYAESTYHGTMVAPTELDPYADAPPRQGKGREDITRPRRSGPRPDDRSPSGLWPQTDAVLQQAASGGRVNRPSTLEEAI</sequence>
<evidence type="ECO:0000313" key="2">
    <source>
        <dbReference type="EMBL" id="KAK0624197.1"/>
    </source>
</evidence>
<dbReference type="AlphaFoldDB" id="A0AA39WYX9"/>
<evidence type="ECO:0000256" key="1">
    <source>
        <dbReference type="SAM" id="MobiDB-lite"/>
    </source>
</evidence>
<gene>
    <name evidence="2" type="ORF">B0T14DRAFT_565489</name>
</gene>
<organism evidence="2 3">
    <name type="scientific">Immersiella caudata</name>
    <dbReference type="NCBI Taxonomy" id="314043"/>
    <lineage>
        <taxon>Eukaryota</taxon>
        <taxon>Fungi</taxon>
        <taxon>Dikarya</taxon>
        <taxon>Ascomycota</taxon>
        <taxon>Pezizomycotina</taxon>
        <taxon>Sordariomycetes</taxon>
        <taxon>Sordariomycetidae</taxon>
        <taxon>Sordariales</taxon>
        <taxon>Lasiosphaeriaceae</taxon>
        <taxon>Immersiella</taxon>
    </lineage>
</organism>